<keyword evidence="2" id="KW-0812">Transmembrane</keyword>
<keyword evidence="2" id="KW-0472">Membrane</keyword>
<organism evidence="3 4">
    <name type="scientific">Leptolyngbya cf. ectocarpi LEGE 11479</name>
    <dbReference type="NCBI Taxonomy" id="1828722"/>
    <lineage>
        <taxon>Bacteria</taxon>
        <taxon>Bacillati</taxon>
        <taxon>Cyanobacteriota</taxon>
        <taxon>Cyanophyceae</taxon>
        <taxon>Leptolyngbyales</taxon>
        <taxon>Leptolyngbyaceae</taxon>
        <taxon>Leptolyngbya group</taxon>
        <taxon>Leptolyngbya</taxon>
    </lineage>
</organism>
<proteinExistence type="predicted"/>
<dbReference type="Proteomes" id="UP000615026">
    <property type="component" value="Unassembled WGS sequence"/>
</dbReference>
<dbReference type="AlphaFoldDB" id="A0A929F9G9"/>
<evidence type="ECO:0000256" key="1">
    <source>
        <dbReference type="SAM" id="MobiDB-lite"/>
    </source>
</evidence>
<evidence type="ECO:0000313" key="3">
    <source>
        <dbReference type="EMBL" id="MBE9067403.1"/>
    </source>
</evidence>
<dbReference type="RefSeq" id="WP_193993367.1">
    <property type="nucleotide sequence ID" value="NZ_JADEXP010000093.1"/>
</dbReference>
<reference evidence="3" key="1">
    <citation type="submission" date="2020-10" db="EMBL/GenBank/DDBJ databases">
        <authorList>
            <person name="Castelo-Branco R."/>
            <person name="Eusebio N."/>
            <person name="Adriana R."/>
            <person name="Vieira A."/>
            <person name="Brugerolle De Fraissinette N."/>
            <person name="Rezende De Castro R."/>
            <person name="Schneider M.P."/>
            <person name="Vasconcelos V."/>
            <person name="Leao P.N."/>
        </authorList>
    </citation>
    <scope>NUCLEOTIDE SEQUENCE</scope>
    <source>
        <strain evidence="3">LEGE 11479</strain>
    </source>
</reference>
<evidence type="ECO:0000256" key="2">
    <source>
        <dbReference type="SAM" id="Phobius"/>
    </source>
</evidence>
<feature type="region of interest" description="Disordered" evidence="1">
    <location>
        <begin position="1"/>
        <end position="31"/>
    </location>
</feature>
<protein>
    <submittedName>
        <fullName evidence="3">Uncharacterized protein</fullName>
    </submittedName>
</protein>
<keyword evidence="2" id="KW-1133">Transmembrane helix</keyword>
<gene>
    <name evidence="3" type="ORF">IQ260_12125</name>
</gene>
<sequence>MDANRRPAQATSQSNRKPISKEEKTNPQENLATYTSEVKHRYNELNQKMYAELENKLSGWFEEFQQVVEGHKRHPWKWLTGLILIIFLGLNGFLYYKQAQQIQQLNNLVEQLTPAEPSDGEN</sequence>
<accession>A0A929F9G9</accession>
<dbReference type="EMBL" id="JADEXP010000093">
    <property type="protein sequence ID" value="MBE9067403.1"/>
    <property type="molecule type" value="Genomic_DNA"/>
</dbReference>
<name>A0A929F9G9_LEPEC</name>
<comment type="caution">
    <text evidence="3">The sequence shown here is derived from an EMBL/GenBank/DDBJ whole genome shotgun (WGS) entry which is preliminary data.</text>
</comment>
<evidence type="ECO:0000313" key="4">
    <source>
        <dbReference type="Proteomes" id="UP000615026"/>
    </source>
</evidence>
<keyword evidence="4" id="KW-1185">Reference proteome</keyword>
<feature type="transmembrane region" description="Helical" evidence="2">
    <location>
        <begin position="78"/>
        <end position="96"/>
    </location>
</feature>